<dbReference type="AlphaFoldDB" id="A0A9P0BGQ9"/>
<dbReference type="Pfam" id="PF26634">
    <property type="entry name" value="DUF8207"/>
    <property type="match status" value="1"/>
</dbReference>
<feature type="compositionally biased region" description="Polar residues" evidence="1">
    <location>
        <begin position="265"/>
        <end position="280"/>
    </location>
</feature>
<dbReference type="PANTHER" id="PTHR33480">
    <property type="entry name" value="SET DOMAIN-CONTAINING PROTEIN-RELATED"/>
    <property type="match status" value="1"/>
</dbReference>
<evidence type="ECO:0000256" key="1">
    <source>
        <dbReference type="SAM" id="MobiDB-lite"/>
    </source>
</evidence>
<dbReference type="PANTHER" id="PTHR33480:SF1">
    <property type="entry name" value="TYR RECOMBINASE DOMAIN-CONTAINING PROTEIN"/>
    <property type="match status" value="1"/>
</dbReference>
<evidence type="ECO:0000259" key="2">
    <source>
        <dbReference type="Pfam" id="PF26634"/>
    </source>
</evidence>
<accession>A0A9P0BGQ9</accession>
<protein>
    <recommendedName>
        <fullName evidence="2">DUF8207 domain-containing protein</fullName>
    </recommendedName>
</protein>
<feature type="region of interest" description="Disordered" evidence="1">
    <location>
        <begin position="261"/>
        <end position="280"/>
    </location>
</feature>
<feature type="domain" description="DUF8207" evidence="2">
    <location>
        <begin position="8"/>
        <end position="69"/>
    </location>
</feature>
<name>A0A9P0BGQ9_BRAAE</name>
<dbReference type="Proteomes" id="UP001154078">
    <property type="component" value="Chromosome 8"/>
</dbReference>
<keyword evidence="4" id="KW-1185">Reference proteome</keyword>
<organism evidence="3 4">
    <name type="scientific">Brassicogethes aeneus</name>
    <name type="common">Rape pollen beetle</name>
    <name type="synonym">Meligethes aeneus</name>
    <dbReference type="NCBI Taxonomy" id="1431903"/>
    <lineage>
        <taxon>Eukaryota</taxon>
        <taxon>Metazoa</taxon>
        <taxon>Ecdysozoa</taxon>
        <taxon>Arthropoda</taxon>
        <taxon>Hexapoda</taxon>
        <taxon>Insecta</taxon>
        <taxon>Pterygota</taxon>
        <taxon>Neoptera</taxon>
        <taxon>Endopterygota</taxon>
        <taxon>Coleoptera</taxon>
        <taxon>Polyphaga</taxon>
        <taxon>Cucujiformia</taxon>
        <taxon>Nitidulidae</taxon>
        <taxon>Meligethinae</taxon>
        <taxon>Brassicogethes</taxon>
    </lineage>
</organism>
<dbReference type="InterPro" id="IPR058520">
    <property type="entry name" value="DUF8207"/>
</dbReference>
<dbReference type="OrthoDB" id="6747449at2759"/>
<reference evidence="3" key="1">
    <citation type="submission" date="2021-12" db="EMBL/GenBank/DDBJ databases">
        <authorList>
            <person name="King R."/>
        </authorList>
    </citation>
    <scope>NUCLEOTIDE SEQUENCE</scope>
</reference>
<evidence type="ECO:0000313" key="3">
    <source>
        <dbReference type="EMBL" id="CAH0563178.1"/>
    </source>
</evidence>
<sequence length="704" mass="80782">MYEDNENQFDHKYGVRFKPALEKFYIVDSQLIIDGSDIVVKNKKYKGTRGLYELLFKKEPKEFTEEDEKISYEESDELDGLKSQTPCIVKIGQRETNNIDHPANLDSLSNEISNKSIGLSPNIVTLKNAGKFTIWQNGNFIKQYKIINGALISADQDESCRVVPLSNQYESYTCADDPKSRIPENNVVRNLFNSIPSSINSTALIENNLSSSSNPNTNEIMAAMLDDPVINNHSSSSINITALTKNNLPCYKYPYEEEAAKVNSPERTSTHLDPTTSKNQRHSVQITRNIFLIQYLPDPVPSTLQIRSDSEDSCSDDEIPTIKKKKNWIKVKRFTDLCYFCETEVLNFSRHIVRNHSQECEVQRMLSLKPKSLQRRRLIETIRKRGNHLRNLSSCVKPVKKSHVPGRDAADCIPCKHCLGYFRPGQLWRHVKRCPLNPGDKTKYSHKTDAQDLLVKHYAIDQRLKEIVFPTMRPDKVSLVAKQDTLICGYGAQYLTSHREKHHVNVCSRKMRELAKILVELRKLHPTIKNLFDALQPIYFDSFVIATKIVSGYDATNEEYKSSTFDINISTSLKECCSLAIRLVLKKRKINSTVNTAEMEANFNTFQQLLKDSWKFEVSSIAAACLNTKKWNKITIVPLASDLRLFRNYLLKKASQAQQELKLNPNNEKAYKLLLEVVYCRSMLLNRKRGGELQRNNAYRKNFG</sequence>
<proteinExistence type="predicted"/>
<gene>
    <name evidence="3" type="ORF">MELIAE_LOCUS12158</name>
</gene>
<dbReference type="EMBL" id="OV121139">
    <property type="protein sequence ID" value="CAH0563178.1"/>
    <property type="molecule type" value="Genomic_DNA"/>
</dbReference>
<evidence type="ECO:0000313" key="4">
    <source>
        <dbReference type="Proteomes" id="UP001154078"/>
    </source>
</evidence>